<dbReference type="Proteomes" id="UP001157502">
    <property type="component" value="Chromosome 24"/>
</dbReference>
<evidence type="ECO:0000313" key="1">
    <source>
        <dbReference type="EMBL" id="KAJ7993481.1"/>
    </source>
</evidence>
<evidence type="ECO:0000313" key="2">
    <source>
        <dbReference type="Proteomes" id="UP001157502"/>
    </source>
</evidence>
<gene>
    <name evidence="1" type="ORF">DPEC_G00272870</name>
</gene>
<reference evidence="1" key="1">
    <citation type="submission" date="2021-05" db="EMBL/GenBank/DDBJ databases">
        <authorList>
            <person name="Pan Q."/>
            <person name="Jouanno E."/>
            <person name="Zahm M."/>
            <person name="Klopp C."/>
            <person name="Cabau C."/>
            <person name="Louis A."/>
            <person name="Berthelot C."/>
            <person name="Parey E."/>
            <person name="Roest Crollius H."/>
            <person name="Montfort J."/>
            <person name="Robinson-Rechavi M."/>
            <person name="Bouchez O."/>
            <person name="Lampietro C."/>
            <person name="Lopez Roques C."/>
            <person name="Donnadieu C."/>
            <person name="Postlethwait J."/>
            <person name="Bobe J."/>
            <person name="Dillon D."/>
            <person name="Chandos A."/>
            <person name="von Hippel F."/>
            <person name="Guiguen Y."/>
        </authorList>
    </citation>
    <scope>NUCLEOTIDE SEQUENCE</scope>
    <source>
        <strain evidence="1">YG-Jan2019</strain>
    </source>
</reference>
<name>A0ACC2FQ81_DALPE</name>
<sequence>MAQMPPMCGQKQASMRITGASPGCEVYPLCPEGNGSSDCWRQHSRKQFLRGFLGARWQPSQCFLLAGSHRQPQGHPKFSHTAHSFRDTDHNAQENNSSQAKTKGYLSLLT</sequence>
<accession>A0ACC2FQ81</accession>
<dbReference type="EMBL" id="CM055751">
    <property type="protein sequence ID" value="KAJ7993481.1"/>
    <property type="molecule type" value="Genomic_DNA"/>
</dbReference>
<comment type="caution">
    <text evidence="1">The sequence shown here is derived from an EMBL/GenBank/DDBJ whole genome shotgun (WGS) entry which is preliminary data.</text>
</comment>
<proteinExistence type="predicted"/>
<keyword evidence="2" id="KW-1185">Reference proteome</keyword>
<protein>
    <submittedName>
        <fullName evidence="1">Uncharacterized protein</fullName>
    </submittedName>
</protein>
<organism evidence="1 2">
    <name type="scientific">Dallia pectoralis</name>
    <name type="common">Alaska blackfish</name>
    <dbReference type="NCBI Taxonomy" id="75939"/>
    <lineage>
        <taxon>Eukaryota</taxon>
        <taxon>Metazoa</taxon>
        <taxon>Chordata</taxon>
        <taxon>Craniata</taxon>
        <taxon>Vertebrata</taxon>
        <taxon>Euteleostomi</taxon>
        <taxon>Actinopterygii</taxon>
        <taxon>Neopterygii</taxon>
        <taxon>Teleostei</taxon>
        <taxon>Protacanthopterygii</taxon>
        <taxon>Esociformes</taxon>
        <taxon>Umbridae</taxon>
        <taxon>Dallia</taxon>
    </lineage>
</organism>